<dbReference type="InterPro" id="IPR036640">
    <property type="entry name" value="ABC1_TM_sf"/>
</dbReference>
<accession>A0A853EP58</accession>
<dbReference type="GO" id="GO:0016887">
    <property type="term" value="F:ATP hydrolysis activity"/>
    <property type="evidence" value="ECO:0007669"/>
    <property type="project" value="InterPro"/>
</dbReference>
<evidence type="ECO:0000256" key="2">
    <source>
        <dbReference type="ARBA" id="ARBA00022448"/>
    </source>
</evidence>
<protein>
    <submittedName>
        <fullName evidence="13">ABC transporter ATP-binding protein</fullName>
    </submittedName>
</protein>
<evidence type="ECO:0000259" key="11">
    <source>
        <dbReference type="PROSITE" id="PS50893"/>
    </source>
</evidence>
<dbReference type="GO" id="GO:0005886">
    <property type="term" value="C:plasma membrane"/>
    <property type="evidence" value="ECO:0007669"/>
    <property type="project" value="UniProtKB-SubCell"/>
</dbReference>
<feature type="domain" description="ABC transmembrane type-1" evidence="12">
    <location>
        <begin position="38"/>
        <end position="311"/>
    </location>
</feature>
<evidence type="ECO:0000256" key="4">
    <source>
        <dbReference type="ARBA" id="ARBA00022519"/>
    </source>
</evidence>
<evidence type="ECO:0000256" key="8">
    <source>
        <dbReference type="ARBA" id="ARBA00022989"/>
    </source>
</evidence>
<comment type="caution">
    <text evidence="13">The sequence shown here is derived from an EMBL/GenBank/DDBJ whole genome shotgun (WGS) entry which is preliminary data.</text>
</comment>
<gene>
    <name evidence="13" type="ORF">HZZ10_01775</name>
</gene>
<dbReference type="GO" id="GO:0005524">
    <property type="term" value="F:ATP binding"/>
    <property type="evidence" value="ECO:0007669"/>
    <property type="project" value="UniProtKB-KW"/>
</dbReference>
<dbReference type="InterPro" id="IPR027417">
    <property type="entry name" value="P-loop_NTPase"/>
</dbReference>
<evidence type="ECO:0000256" key="7">
    <source>
        <dbReference type="ARBA" id="ARBA00022840"/>
    </source>
</evidence>
<keyword evidence="5 10" id="KW-0812">Transmembrane</keyword>
<dbReference type="PROSITE" id="PS50893">
    <property type="entry name" value="ABC_TRANSPORTER_2"/>
    <property type="match status" value="1"/>
</dbReference>
<evidence type="ECO:0000256" key="6">
    <source>
        <dbReference type="ARBA" id="ARBA00022741"/>
    </source>
</evidence>
<keyword evidence="6" id="KW-0547">Nucleotide-binding</keyword>
<dbReference type="SUPFAM" id="SSF90123">
    <property type="entry name" value="ABC transporter transmembrane region"/>
    <property type="match status" value="1"/>
</dbReference>
<dbReference type="Gene3D" id="3.40.50.300">
    <property type="entry name" value="P-loop containing nucleotide triphosphate hydrolases"/>
    <property type="match status" value="1"/>
</dbReference>
<keyword evidence="4" id="KW-0997">Cell inner membrane</keyword>
<keyword evidence="14" id="KW-1185">Reference proteome</keyword>
<dbReference type="PANTHER" id="PTHR43394:SF1">
    <property type="entry name" value="ATP-BINDING CASSETTE SUB-FAMILY B MEMBER 10, MITOCHONDRIAL"/>
    <property type="match status" value="1"/>
</dbReference>
<dbReference type="Pfam" id="PF00005">
    <property type="entry name" value="ABC_tran"/>
    <property type="match status" value="1"/>
</dbReference>
<dbReference type="InterPro" id="IPR011527">
    <property type="entry name" value="ABC1_TM_dom"/>
</dbReference>
<proteinExistence type="predicted"/>
<dbReference type="SMART" id="SM00382">
    <property type="entry name" value="AAA"/>
    <property type="match status" value="1"/>
</dbReference>
<dbReference type="Proteomes" id="UP000561011">
    <property type="component" value="Unassembled WGS sequence"/>
</dbReference>
<keyword evidence="2" id="KW-0813">Transport</keyword>
<organism evidence="13 14">
    <name type="scientific">Sanguibacter inulinus</name>
    <dbReference type="NCBI Taxonomy" id="60922"/>
    <lineage>
        <taxon>Bacteria</taxon>
        <taxon>Bacillati</taxon>
        <taxon>Actinomycetota</taxon>
        <taxon>Actinomycetes</taxon>
        <taxon>Micrococcales</taxon>
        <taxon>Sanguibacteraceae</taxon>
        <taxon>Sanguibacter</taxon>
    </lineage>
</organism>
<dbReference type="InterPro" id="IPR039421">
    <property type="entry name" value="Type_1_exporter"/>
</dbReference>
<sequence length="580" mass="61968">MTSTTLPIADGTTVRRHTAMLLRQNKGPLAGVVSLHTVAALVGLVGPLLLGRLVDEVTNGATQSFVNNTVLFLVVAVVAQSVVIRFAQRNAMIFGETVFADLREDFLATVTELPLSTVERSGTGDLVGRTTNDVDRIQHSVRFGVPRILVASVTILLTIVAAFVTAPLVAIAMLVGFPIIFFIGRWYLARATPAYQRESAAYATLNGTITESVEGTRTVDALGLGQRRRDKVRKDLQEAFAAEKKTLNLRTVLIPGMDAAFVIGPIAVLLWGAYLLEQGHVTLGAVTTVVLYSTQLVGPVWELIFWLDEIQVAAASLARIIGVGLVERDREQGERVPTDEHIVATGVEYAYRPGHNVLHGIDLDLAVGERLAVVGPSGAGKSTLGRMLAGIHPPTGGSVRVGGVPLVELPLEDLRSHVALVTQEHHVFVGTLAENLRLADAGADDAKLLEALAAVDAKSWVEALDLGLETEVGSGGHVLTPAQAQQVALARLVLLDPHTLILDEATSLLDPRAARHLERSLNAVLTGRTVVAIAHRLHTAHDADRVAVVDGGLITEIGPHDELVAADGEYARLWHSWQQA</sequence>
<evidence type="ECO:0000259" key="12">
    <source>
        <dbReference type="PROSITE" id="PS50929"/>
    </source>
</evidence>
<dbReference type="FunFam" id="3.40.50.300:FF:001001">
    <property type="entry name" value="Multidrug ABC transporter ATP-binding protein"/>
    <property type="match status" value="1"/>
</dbReference>
<dbReference type="InterPro" id="IPR003593">
    <property type="entry name" value="AAA+_ATPase"/>
</dbReference>
<reference evidence="13 14" key="1">
    <citation type="submission" date="2020-07" db="EMBL/GenBank/DDBJ databases">
        <title>MOT database genomes.</title>
        <authorList>
            <person name="Joseph S."/>
            <person name="Aduse-Opoku J."/>
            <person name="Hashim A."/>
            <person name="Wade W."/>
            <person name="Curtis M."/>
        </authorList>
    </citation>
    <scope>NUCLEOTIDE SEQUENCE [LARGE SCALE GENOMIC DNA]</scope>
    <source>
        <strain evidence="13 14">DSM 100099</strain>
    </source>
</reference>
<evidence type="ECO:0000256" key="5">
    <source>
        <dbReference type="ARBA" id="ARBA00022692"/>
    </source>
</evidence>
<evidence type="ECO:0000313" key="14">
    <source>
        <dbReference type="Proteomes" id="UP000561011"/>
    </source>
</evidence>
<dbReference type="Pfam" id="PF00664">
    <property type="entry name" value="ABC_membrane"/>
    <property type="match status" value="1"/>
</dbReference>
<comment type="subcellular location">
    <subcellularLocation>
        <location evidence="1">Cell membrane</location>
        <topology evidence="1">Multi-pass membrane protein</topology>
    </subcellularLocation>
</comment>
<dbReference type="Gene3D" id="1.20.1560.10">
    <property type="entry name" value="ABC transporter type 1, transmembrane domain"/>
    <property type="match status" value="1"/>
</dbReference>
<dbReference type="AlphaFoldDB" id="A0A853EP58"/>
<keyword evidence="7 13" id="KW-0067">ATP-binding</keyword>
<dbReference type="GO" id="GO:0015421">
    <property type="term" value="F:ABC-type oligopeptide transporter activity"/>
    <property type="evidence" value="ECO:0007669"/>
    <property type="project" value="TreeGrafter"/>
</dbReference>
<keyword evidence="8 10" id="KW-1133">Transmembrane helix</keyword>
<evidence type="ECO:0000313" key="13">
    <source>
        <dbReference type="EMBL" id="NYS92266.1"/>
    </source>
</evidence>
<evidence type="ECO:0000256" key="3">
    <source>
        <dbReference type="ARBA" id="ARBA00022475"/>
    </source>
</evidence>
<feature type="transmembrane region" description="Helical" evidence="10">
    <location>
        <begin position="252"/>
        <end position="274"/>
    </location>
</feature>
<dbReference type="EMBL" id="JACBYE010000003">
    <property type="protein sequence ID" value="NYS92266.1"/>
    <property type="molecule type" value="Genomic_DNA"/>
</dbReference>
<dbReference type="PANTHER" id="PTHR43394">
    <property type="entry name" value="ATP-DEPENDENT PERMEASE MDL1, MITOCHONDRIAL"/>
    <property type="match status" value="1"/>
</dbReference>
<dbReference type="CDD" id="cd07346">
    <property type="entry name" value="ABC_6TM_exporters"/>
    <property type="match status" value="1"/>
</dbReference>
<name>A0A853EP58_9MICO</name>
<dbReference type="SUPFAM" id="SSF52540">
    <property type="entry name" value="P-loop containing nucleoside triphosphate hydrolases"/>
    <property type="match status" value="1"/>
</dbReference>
<feature type="transmembrane region" description="Helical" evidence="10">
    <location>
        <begin position="145"/>
        <end position="164"/>
    </location>
</feature>
<keyword evidence="9 10" id="KW-0472">Membrane</keyword>
<feature type="transmembrane region" description="Helical" evidence="10">
    <location>
        <begin position="29"/>
        <end position="50"/>
    </location>
</feature>
<evidence type="ECO:0000256" key="1">
    <source>
        <dbReference type="ARBA" id="ARBA00004651"/>
    </source>
</evidence>
<evidence type="ECO:0000256" key="10">
    <source>
        <dbReference type="SAM" id="Phobius"/>
    </source>
</evidence>
<feature type="transmembrane region" description="Helical" evidence="10">
    <location>
        <begin position="70"/>
        <end position="87"/>
    </location>
</feature>
<feature type="domain" description="ABC transporter" evidence="11">
    <location>
        <begin position="342"/>
        <end position="576"/>
    </location>
</feature>
<feature type="transmembrane region" description="Helical" evidence="10">
    <location>
        <begin position="170"/>
        <end position="188"/>
    </location>
</feature>
<dbReference type="PROSITE" id="PS50929">
    <property type="entry name" value="ABC_TM1F"/>
    <property type="match status" value="1"/>
</dbReference>
<keyword evidence="3" id="KW-1003">Cell membrane</keyword>
<evidence type="ECO:0000256" key="9">
    <source>
        <dbReference type="ARBA" id="ARBA00023136"/>
    </source>
</evidence>
<dbReference type="InterPro" id="IPR003439">
    <property type="entry name" value="ABC_transporter-like_ATP-bd"/>
</dbReference>
<dbReference type="RefSeq" id="WP_056128866.1">
    <property type="nucleotide sequence ID" value="NZ_JACBYE010000003.1"/>
</dbReference>